<dbReference type="EMBL" id="JBBXMP010000028">
    <property type="protein sequence ID" value="KAL0067167.1"/>
    <property type="molecule type" value="Genomic_DNA"/>
</dbReference>
<protein>
    <recommendedName>
        <fullName evidence="10">Cyclohexanone monooxygenase</fullName>
    </recommendedName>
</protein>
<keyword evidence="6" id="KW-0560">Oxidoreductase</keyword>
<evidence type="ECO:0000313" key="9">
    <source>
        <dbReference type="Proteomes" id="UP001437256"/>
    </source>
</evidence>
<dbReference type="Gene3D" id="3.50.50.60">
    <property type="entry name" value="FAD/NAD(P)-binding domain"/>
    <property type="match status" value="2"/>
</dbReference>
<reference evidence="8 9" key="1">
    <citation type="submission" date="2024-05" db="EMBL/GenBank/DDBJ databases">
        <title>A draft genome resource for the thread blight pathogen Marasmius tenuissimus strain MS-2.</title>
        <authorList>
            <person name="Yulfo-Soto G.E."/>
            <person name="Baruah I.K."/>
            <person name="Amoako-Attah I."/>
            <person name="Bukari Y."/>
            <person name="Meinhardt L.W."/>
            <person name="Bailey B.A."/>
            <person name="Cohen S.P."/>
        </authorList>
    </citation>
    <scope>NUCLEOTIDE SEQUENCE [LARGE SCALE GENOMIC DNA]</scope>
    <source>
        <strain evidence="8 9">MS-2</strain>
    </source>
</reference>
<evidence type="ECO:0008006" key="10">
    <source>
        <dbReference type="Google" id="ProtNLM"/>
    </source>
</evidence>
<comment type="cofactor">
    <cofactor evidence="1">
        <name>FAD</name>
        <dbReference type="ChEBI" id="CHEBI:57692"/>
    </cofactor>
</comment>
<dbReference type="SUPFAM" id="SSF51905">
    <property type="entry name" value="FAD/NAD(P)-binding domain"/>
    <property type="match status" value="2"/>
</dbReference>
<keyword evidence="4" id="KW-0274">FAD</keyword>
<organism evidence="8 9">
    <name type="scientific">Marasmius tenuissimus</name>
    <dbReference type="NCBI Taxonomy" id="585030"/>
    <lineage>
        <taxon>Eukaryota</taxon>
        <taxon>Fungi</taxon>
        <taxon>Dikarya</taxon>
        <taxon>Basidiomycota</taxon>
        <taxon>Agaricomycotina</taxon>
        <taxon>Agaricomycetes</taxon>
        <taxon>Agaricomycetidae</taxon>
        <taxon>Agaricales</taxon>
        <taxon>Marasmiineae</taxon>
        <taxon>Marasmiaceae</taxon>
        <taxon>Marasmius</taxon>
    </lineage>
</organism>
<evidence type="ECO:0000256" key="7">
    <source>
        <dbReference type="ARBA" id="ARBA00023033"/>
    </source>
</evidence>
<dbReference type="Proteomes" id="UP001437256">
    <property type="component" value="Unassembled WGS sequence"/>
</dbReference>
<evidence type="ECO:0000256" key="4">
    <source>
        <dbReference type="ARBA" id="ARBA00022827"/>
    </source>
</evidence>
<dbReference type="PANTHER" id="PTHR43098">
    <property type="entry name" value="L-ORNITHINE N(5)-MONOOXYGENASE-RELATED"/>
    <property type="match status" value="1"/>
</dbReference>
<keyword evidence="3" id="KW-0285">Flavoprotein</keyword>
<accession>A0ABR3A3M6</accession>
<evidence type="ECO:0000256" key="1">
    <source>
        <dbReference type="ARBA" id="ARBA00001974"/>
    </source>
</evidence>
<keyword evidence="7" id="KW-0503">Monooxygenase</keyword>
<comment type="similarity">
    <text evidence="2">Belongs to the FAD-binding monooxygenase family.</text>
</comment>
<evidence type="ECO:0000313" key="8">
    <source>
        <dbReference type="EMBL" id="KAL0067167.1"/>
    </source>
</evidence>
<name>A0ABR3A3M6_9AGAR</name>
<dbReference type="InterPro" id="IPR020946">
    <property type="entry name" value="Flavin_mOase-like"/>
</dbReference>
<gene>
    <name evidence="8" type="ORF">AAF712_005737</name>
</gene>
<keyword evidence="5" id="KW-0521">NADP</keyword>
<evidence type="ECO:0000256" key="6">
    <source>
        <dbReference type="ARBA" id="ARBA00023002"/>
    </source>
</evidence>
<comment type="caution">
    <text evidence="8">The sequence shown here is derived from an EMBL/GenBank/DDBJ whole genome shotgun (WGS) entry which is preliminary data.</text>
</comment>
<evidence type="ECO:0000256" key="3">
    <source>
        <dbReference type="ARBA" id="ARBA00022630"/>
    </source>
</evidence>
<sequence length="548" mass="61667">MTLTNGVPEKLDILVVGAGFAGLYQLQLYRKLGYNFKVFEAGSDIGGTWYWNRYPGARVDSPVPIYEFSEESLWKDWTWTEKYPGWKELRSYFRYVDEKLDLKKDITFNTRVVSAEWKDDEDRWEVKTDNGLVVHPRFLVLATGALTVPYTPAFKGLDTFEGIRHHTARWPEEGVDVKGKRVAVVGTGATGVQVIQEIGPEAAHLTVFQRTPNMCLPMRQGKLDVASQTSKKKSGLYGVMYRRRLQTFGGFIGGVFPTEYASLSPEERILRFEETWEAGGFSAAGAFPDTLTNQEVNDVVYGFWRDKVRERLRDPRMQEKLAPTTPPHPFLTRRPSLEQNFYEIFNQDNVELVDMIENPIAEFTTKGIVTGDGQEHEFDVIVLATGFDAVTGAMTNMNVRGVNGKSISETWKDGVYTNLGMTVSGFPNMFFTYGPQAPTALSNGPSCVEPQGDWIAECIQYMDKNRLTRIESTREAEQAWRGMAMGIQDKLLLGKARGWWNGANISGKAVEFLSFPGGLQFYLQTCKEKAEKGYEGFVLSSASPVSSK</sequence>
<dbReference type="PANTHER" id="PTHR43098:SF3">
    <property type="entry name" value="L-ORNITHINE N(5)-MONOOXYGENASE-RELATED"/>
    <property type="match status" value="1"/>
</dbReference>
<dbReference type="Pfam" id="PF00743">
    <property type="entry name" value="FMO-like"/>
    <property type="match status" value="1"/>
</dbReference>
<evidence type="ECO:0000256" key="2">
    <source>
        <dbReference type="ARBA" id="ARBA00010139"/>
    </source>
</evidence>
<keyword evidence="9" id="KW-1185">Reference proteome</keyword>
<proteinExistence type="inferred from homology"/>
<dbReference type="InterPro" id="IPR050775">
    <property type="entry name" value="FAD-binding_Monooxygenases"/>
</dbReference>
<evidence type="ECO:0000256" key="5">
    <source>
        <dbReference type="ARBA" id="ARBA00022857"/>
    </source>
</evidence>
<dbReference type="PRINTS" id="PR00411">
    <property type="entry name" value="PNDRDTASEI"/>
</dbReference>
<dbReference type="InterPro" id="IPR036188">
    <property type="entry name" value="FAD/NAD-bd_sf"/>
</dbReference>